<keyword evidence="2" id="KW-0479">Metal-binding</keyword>
<evidence type="ECO:0000256" key="4">
    <source>
        <dbReference type="ARBA" id="ARBA00022833"/>
    </source>
</evidence>
<dbReference type="SUPFAM" id="SSF50156">
    <property type="entry name" value="PDZ domain-like"/>
    <property type="match status" value="1"/>
</dbReference>
<evidence type="ECO:0000313" key="8">
    <source>
        <dbReference type="EMBL" id="NIJ25121.1"/>
    </source>
</evidence>
<evidence type="ECO:0000256" key="1">
    <source>
        <dbReference type="ARBA" id="ARBA00022670"/>
    </source>
</evidence>
<evidence type="ECO:0000259" key="7">
    <source>
        <dbReference type="Pfam" id="PF01435"/>
    </source>
</evidence>
<evidence type="ECO:0000256" key="6">
    <source>
        <dbReference type="RuleBase" id="RU003983"/>
    </source>
</evidence>
<dbReference type="PANTHER" id="PTHR22726:SF18">
    <property type="entry name" value="PEPTIDASE M48 DOMAIN-CONTAINING PROTEIN"/>
    <property type="match status" value="1"/>
</dbReference>
<evidence type="ECO:0000256" key="3">
    <source>
        <dbReference type="ARBA" id="ARBA00022801"/>
    </source>
</evidence>
<dbReference type="RefSeq" id="WP_166745514.1">
    <property type="nucleotide sequence ID" value="NZ_BAAAEV010000001.1"/>
</dbReference>
<proteinExistence type="inferred from homology"/>
<evidence type="ECO:0000256" key="5">
    <source>
        <dbReference type="ARBA" id="ARBA00023049"/>
    </source>
</evidence>
<dbReference type="InterPro" id="IPR051156">
    <property type="entry name" value="Mito/Outer_Membr_Metalloprot"/>
</dbReference>
<keyword evidence="9" id="KW-1185">Reference proteome</keyword>
<dbReference type="EMBL" id="JAASQP010000001">
    <property type="protein sequence ID" value="NIJ25121.1"/>
    <property type="molecule type" value="Genomic_DNA"/>
</dbReference>
<dbReference type="PANTHER" id="PTHR22726">
    <property type="entry name" value="METALLOENDOPEPTIDASE OMA1"/>
    <property type="match status" value="1"/>
</dbReference>
<evidence type="ECO:0000313" key="9">
    <source>
        <dbReference type="Proteomes" id="UP000788153"/>
    </source>
</evidence>
<comment type="cofactor">
    <cofactor evidence="6">
        <name>Zn(2+)</name>
        <dbReference type="ChEBI" id="CHEBI:29105"/>
    </cofactor>
    <text evidence="6">Binds 1 zinc ion per subunit.</text>
</comment>
<dbReference type="CDD" id="cd07342">
    <property type="entry name" value="M48C_Oma1_like"/>
    <property type="match status" value="1"/>
</dbReference>
<gene>
    <name evidence="8" type="ORF">FHT01_002663</name>
</gene>
<dbReference type="Proteomes" id="UP000788153">
    <property type="component" value="Unassembled WGS sequence"/>
</dbReference>
<dbReference type="InterPro" id="IPR001915">
    <property type="entry name" value="Peptidase_M48"/>
</dbReference>
<dbReference type="Pfam" id="PF01435">
    <property type="entry name" value="Peptidase_M48"/>
    <property type="match status" value="2"/>
</dbReference>
<dbReference type="Gene3D" id="3.30.2010.10">
    <property type="entry name" value="Metalloproteases ('zincins'), catalytic domain"/>
    <property type="match status" value="1"/>
</dbReference>
<sequence length="326" mass="34802">MAATLTVIPGIAEPRPLKPAAAPGTGLDRKSDLRALQAADLRLAGIFYRIAKANAALCQTLVPATGLILHSRSAYLGQYEEAAAELFGFEAAIGVEGVLPGSPAAAFDIPDTSSLTHIAAANVRSATTVQQALRTIEQAGSGGSVDVSLADRGRQRTLRIPTERICAGRVEAQVSATDNAGTDGQTIQVTTELMNRLPEDDQLAAVVAHEFAHIVLDHPDRLTRAGVARGLFREFGRNRRLWRQTEIEADRLSAYLMANAGYDPRAAQRFWLGAGRRVGGGLLASGTHMNARQRAAMLAREAAAIAQIEARPIMPELLTTRDMPLD</sequence>
<evidence type="ECO:0000256" key="2">
    <source>
        <dbReference type="ARBA" id="ARBA00022723"/>
    </source>
</evidence>
<keyword evidence="1 6" id="KW-0645">Protease</keyword>
<name>A0ABX0U6R7_9SPHN</name>
<feature type="domain" description="Peptidase M48" evidence="7">
    <location>
        <begin position="183"/>
        <end position="219"/>
    </location>
</feature>
<protein>
    <recommendedName>
        <fullName evidence="7">Peptidase M48 domain-containing protein</fullName>
    </recommendedName>
</protein>
<reference evidence="8 9" key="1">
    <citation type="submission" date="2020-03" db="EMBL/GenBank/DDBJ databases">
        <title>Genomic Encyclopedia of Type Strains, Phase IV (KMG-IV): sequencing the most valuable type-strain genomes for metagenomic binning, comparative biology and taxonomic classification.</title>
        <authorList>
            <person name="Goeker M."/>
        </authorList>
    </citation>
    <scope>NUCLEOTIDE SEQUENCE [LARGE SCALE GENOMIC DNA]</scope>
    <source>
        <strain evidence="8 9">DSM 22753</strain>
    </source>
</reference>
<dbReference type="InterPro" id="IPR036034">
    <property type="entry name" value="PDZ_sf"/>
</dbReference>
<comment type="caution">
    <text evidence="8">The sequence shown here is derived from an EMBL/GenBank/DDBJ whole genome shotgun (WGS) entry which is preliminary data.</text>
</comment>
<keyword evidence="3 6" id="KW-0378">Hydrolase</keyword>
<accession>A0ABX0U6R7</accession>
<keyword evidence="5 6" id="KW-0482">Metalloprotease</keyword>
<organism evidence="8 9">
    <name type="scientific">Sphingomonas japonica</name>
    <dbReference type="NCBI Taxonomy" id="511662"/>
    <lineage>
        <taxon>Bacteria</taxon>
        <taxon>Pseudomonadati</taxon>
        <taxon>Pseudomonadota</taxon>
        <taxon>Alphaproteobacteria</taxon>
        <taxon>Sphingomonadales</taxon>
        <taxon>Sphingomonadaceae</taxon>
        <taxon>Sphingomonas</taxon>
    </lineage>
</organism>
<feature type="domain" description="Peptidase M48" evidence="7">
    <location>
        <begin position="241"/>
        <end position="295"/>
    </location>
</feature>
<keyword evidence="4 6" id="KW-0862">Zinc</keyword>
<comment type="similarity">
    <text evidence="6">Belongs to the peptidase M48 family.</text>
</comment>